<name>A0A1D1YTE3_9ARAE</name>
<dbReference type="AlphaFoldDB" id="A0A1D1YTE3"/>
<feature type="compositionally biased region" description="Basic and acidic residues" evidence="1">
    <location>
        <begin position="17"/>
        <end position="30"/>
    </location>
</feature>
<organism evidence="2">
    <name type="scientific">Anthurium amnicola</name>
    <dbReference type="NCBI Taxonomy" id="1678845"/>
    <lineage>
        <taxon>Eukaryota</taxon>
        <taxon>Viridiplantae</taxon>
        <taxon>Streptophyta</taxon>
        <taxon>Embryophyta</taxon>
        <taxon>Tracheophyta</taxon>
        <taxon>Spermatophyta</taxon>
        <taxon>Magnoliopsida</taxon>
        <taxon>Liliopsida</taxon>
        <taxon>Araceae</taxon>
        <taxon>Pothoideae</taxon>
        <taxon>Potheae</taxon>
        <taxon>Anthurium</taxon>
    </lineage>
</organism>
<evidence type="ECO:0000313" key="2">
    <source>
        <dbReference type="EMBL" id="JAT57901.1"/>
    </source>
</evidence>
<feature type="region of interest" description="Disordered" evidence="1">
    <location>
        <begin position="103"/>
        <end position="134"/>
    </location>
</feature>
<gene>
    <name evidence="2" type="primary">moaC_6</name>
    <name evidence="2" type="ORF">g.119756</name>
</gene>
<feature type="compositionally biased region" description="Gly residues" evidence="1">
    <location>
        <begin position="111"/>
        <end position="122"/>
    </location>
</feature>
<sequence length="134" mass="14190">MGKTAGADGRGNLMRSFETKSVENPQDKNFARSHLLQKQTPMNRSSIRIDTCRSSICPHQASAVLEPGVRVRGRRGQDLAAAEREDGVVVVLLEVDEAAGRWRPAEAGRAGHSGGGRQGGGRQGEDALALAGAM</sequence>
<reference evidence="2" key="1">
    <citation type="submission" date="2015-07" db="EMBL/GenBank/DDBJ databases">
        <title>Transcriptome Assembly of Anthurium amnicola.</title>
        <authorList>
            <person name="Suzuki J."/>
        </authorList>
    </citation>
    <scope>NUCLEOTIDE SEQUENCE</scope>
</reference>
<protein>
    <submittedName>
        <fullName evidence="2">Molybdenum cofactor biosynthesis protein C</fullName>
    </submittedName>
</protein>
<proteinExistence type="predicted"/>
<dbReference type="EMBL" id="GDJX01010035">
    <property type="protein sequence ID" value="JAT57901.1"/>
    <property type="molecule type" value="Transcribed_RNA"/>
</dbReference>
<feature type="non-terminal residue" evidence="2">
    <location>
        <position position="134"/>
    </location>
</feature>
<evidence type="ECO:0000256" key="1">
    <source>
        <dbReference type="SAM" id="MobiDB-lite"/>
    </source>
</evidence>
<accession>A0A1D1YTE3</accession>
<feature type="region of interest" description="Disordered" evidence="1">
    <location>
        <begin position="1"/>
        <end position="42"/>
    </location>
</feature>